<feature type="compositionally biased region" description="Low complexity" evidence="1">
    <location>
        <begin position="229"/>
        <end position="245"/>
    </location>
</feature>
<organism evidence="4 5">
    <name type="scientific">Paralvinella palmiformis</name>
    <dbReference type="NCBI Taxonomy" id="53620"/>
    <lineage>
        <taxon>Eukaryota</taxon>
        <taxon>Metazoa</taxon>
        <taxon>Spiralia</taxon>
        <taxon>Lophotrochozoa</taxon>
        <taxon>Annelida</taxon>
        <taxon>Polychaeta</taxon>
        <taxon>Sedentaria</taxon>
        <taxon>Canalipalpata</taxon>
        <taxon>Terebellida</taxon>
        <taxon>Terebelliformia</taxon>
        <taxon>Alvinellidae</taxon>
        <taxon>Paralvinella</taxon>
    </lineage>
</organism>
<proteinExistence type="predicted"/>
<protein>
    <submittedName>
        <fullName evidence="4">Uncharacterized protein</fullName>
    </submittedName>
</protein>
<feature type="chain" id="PRO_5041964380" evidence="3">
    <location>
        <begin position="19"/>
        <end position="488"/>
    </location>
</feature>
<comment type="caution">
    <text evidence="4">The sequence shown here is derived from an EMBL/GenBank/DDBJ whole genome shotgun (WGS) entry which is preliminary data.</text>
</comment>
<dbReference type="EMBL" id="JAODUP010000241">
    <property type="protein sequence ID" value="KAK2155408.1"/>
    <property type="molecule type" value="Genomic_DNA"/>
</dbReference>
<feature type="signal peptide" evidence="3">
    <location>
        <begin position="1"/>
        <end position="18"/>
    </location>
</feature>
<evidence type="ECO:0000256" key="2">
    <source>
        <dbReference type="SAM" id="Phobius"/>
    </source>
</evidence>
<keyword evidence="3" id="KW-0732">Signal</keyword>
<feature type="region of interest" description="Disordered" evidence="1">
    <location>
        <begin position="398"/>
        <end position="423"/>
    </location>
</feature>
<reference evidence="4" key="1">
    <citation type="journal article" date="2023" name="Mol. Biol. Evol.">
        <title>Third-Generation Sequencing Reveals the Adaptive Role of the Epigenome in Three Deep-Sea Polychaetes.</title>
        <authorList>
            <person name="Perez M."/>
            <person name="Aroh O."/>
            <person name="Sun Y."/>
            <person name="Lan Y."/>
            <person name="Juniper S.K."/>
            <person name="Young C.R."/>
            <person name="Angers B."/>
            <person name="Qian P.Y."/>
        </authorList>
    </citation>
    <scope>NUCLEOTIDE SEQUENCE</scope>
    <source>
        <strain evidence="4">P08H-3</strain>
    </source>
</reference>
<keyword evidence="2" id="KW-0472">Membrane</keyword>
<evidence type="ECO:0000313" key="4">
    <source>
        <dbReference type="EMBL" id="KAK2155408.1"/>
    </source>
</evidence>
<keyword evidence="2" id="KW-0812">Transmembrane</keyword>
<feature type="region of interest" description="Disordered" evidence="1">
    <location>
        <begin position="254"/>
        <end position="293"/>
    </location>
</feature>
<accession>A0AAD9N4S0</accession>
<dbReference type="Proteomes" id="UP001208570">
    <property type="component" value="Unassembled WGS sequence"/>
</dbReference>
<feature type="transmembrane region" description="Helical" evidence="2">
    <location>
        <begin position="317"/>
        <end position="342"/>
    </location>
</feature>
<evidence type="ECO:0000313" key="5">
    <source>
        <dbReference type="Proteomes" id="UP001208570"/>
    </source>
</evidence>
<dbReference type="AlphaFoldDB" id="A0AAD9N4S0"/>
<gene>
    <name evidence="4" type="ORF">LSH36_241g04013</name>
</gene>
<keyword evidence="5" id="KW-1185">Reference proteome</keyword>
<feature type="region of interest" description="Disordered" evidence="1">
    <location>
        <begin position="229"/>
        <end position="248"/>
    </location>
</feature>
<name>A0AAD9N4S0_9ANNE</name>
<evidence type="ECO:0000256" key="1">
    <source>
        <dbReference type="SAM" id="MobiDB-lite"/>
    </source>
</evidence>
<keyword evidence="2" id="KW-1133">Transmembrane helix</keyword>
<evidence type="ECO:0000256" key="3">
    <source>
        <dbReference type="SAM" id="SignalP"/>
    </source>
</evidence>
<sequence length="488" mass="52700">MYMLGALLLAVGLQVSSGQLEREPPGHRTRQHSVSTTNDVAYELGELYNRDTSMVEGKTIYLPLANDHNGVLHKIEAYLMSTQPVYLQIWRPQQNDANTYRLIHQQRVSSQTANTSKTFSAAVNKNRCPVIHENDRLGIFSLSQKTPIPVRQTNSRSILSLQQMGDINNDVVKTFDSVTFSYTFSVKFFIHEVKGNMNSGQARYVPCPQDVVEGSSSVKASTITTSRTKTTTISTTPKTTTSVVKETSKVIRSGRSRTPKIGSTGHQLEGTTRKNTDAATPKSTAGKPAASRVPIATFPSGGATVLPNTAASNNQNVLIAAVSALAVVAVVAIIVAVVFAGCRSCNKRPSLHTAISHNDSGPLTSDLPTPTSPNPAYGINCDFLNTYDSLKSLCGDRTSSHGYQPPIPDRPNDRSSRPNTGIYNELPDGSWITMSTSDELKYSKRATPRFAPANHTYLDLVSDDIDSGVACSDNRGSKASCGVIESNS</sequence>